<feature type="coiled-coil region" evidence="2">
    <location>
        <begin position="151"/>
        <end position="188"/>
    </location>
</feature>
<organism evidence="4 5">
    <name type="scientific">Kitasatospora nipponensis</name>
    <dbReference type="NCBI Taxonomy" id="258049"/>
    <lineage>
        <taxon>Bacteria</taxon>
        <taxon>Bacillati</taxon>
        <taxon>Actinomycetota</taxon>
        <taxon>Actinomycetes</taxon>
        <taxon>Kitasatosporales</taxon>
        <taxon>Streptomycetaceae</taxon>
        <taxon>Kitasatospora</taxon>
    </lineage>
</organism>
<dbReference type="EMBL" id="BAAALF010000008">
    <property type="protein sequence ID" value="GAA1220795.1"/>
    <property type="molecule type" value="Genomic_DNA"/>
</dbReference>
<dbReference type="Proteomes" id="UP001500037">
    <property type="component" value="Unassembled WGS sequence"/>
</dbReference>
<dbReference type="Gene3D" id="3.30.450.20">
    <property type="entry name" value="PAS domain"/>
    <property type="match status" value="1"/>
</dbReference>
<accession>A0ABP4GGS8</accession>
<dbReference type="PANTHER" id="PTHR43156:SF2">
    <property type="entry name" value="STAGE II SPORULATION PROTEIN E"/>
    <property type="match status" value="1"/>
</dbReference>
<feature type="domain" description="PAS" evidence="3">
    <location>
        <begin position="4"/>
        <end position="55"/>
    </location>
</feature>
<dbReference type="SMART" id="SM00331">
    <property type="entry name" value="PP2C_SIG"/>
    <property type="match status" value="1"/>
</dbReference>
<evidence type="ECO:0000313" key="4">
    <source>
        <dbReference type="EMBL" id="GAA1220795.1"/>
    </source>
</evidence>
<keyword evidence="1" id="KW-0378">Hydrolase</keyword>
<dbReference type="PROSITE" id="PS50112">
    <property type="entry name" value="PAS"/>
    <property type="match status" value="1"/>
</dbReference>
<name>A0ABP4GGS8_9ACTN</name>
<dbReference type="Pfam" id="PF08448">
    <property type="entry name" value="PAS_4"/>
    <property type="match status" value="1"/>
</dbReference>
<dbReference type="RefSeq" id="WP_344439348.1">
    <property type="nucleotide sequence ID" value="NZ_BAAALF010000008.1"/>
</dbReference>
<keyword evidence="2" id="KW-0175">Coiled coil</keyword>
<dbReference type="InterPro" id="IPR052016">
    <property type="entry name" value="Bact_Sigma-Reg"/>
</dbReference>
<dbReference type="SUPFAM" id="SSF81606">
    <property type="entry name" value="PP2C-like"/>
    <property type="match status" value="1"/>
</dbReference>
<evidence type="ECO:0000259" key="3">
    <source>
        <dbReference type="PROSITE" id="PS50112"/>
    </source>
</evidence>
<protein>
    <recommendedName>
        <fullName evidence="3">PAS domain-containing protein</fullName>
    </recommendedName>
</protein>
<proteinExistence type="predicted"/>
<dbReference type="InterPro" id="IPR013656">
    <property type="entry name" value="PAS_4"/>
</dbReference>
<sequence>MAGPEIDYTAVFQAVPSPMLVMTTDLVMVDANDAYLSVSGRSRNDLVGRRVFDVFPDNPADPEATGAGNLRASLERVLATGRRDSMALQKYDVEDPERPGVFEERYWSPVNSPVTGPGGRVVLIVHRVEEVTALVRQLKAHHSWERPGEALTHEQQMAADLLARAQELQELNQQLREAHARARRIALSLQESMLPTVPDTRRGTAAVRYRPASGALNVCGDWYDLVDLTPDLTAVAVGDVVGHGLEAAGVMGQLHAALNAAVRATRHPARALETLDQYAATIGGALATTAVQTLIDRTRRTVGYSCAGHPPPILVSPDGTTDLLDAATDPPLSVLPGPAARSSASVHYTAGDTLALYTDGLVERRGEDIDTGLRRLADSLVRHRHLAPDPLADAVLADLEAPHGKGHDDTALVIIRL</sequence>
<dbReference type="CDD" id="cd00130">
    <property type="entry name" value="PAS"/>
    <property type="match status" value="1"/>
</dbReference>
<dbReference type="InterPro" id="IPR000014">
    <property type="entry name" value="PAS"/>
</dbReference>
<reference evidence="5" key="1">
    <citation type="journal article" date="2019" name="Int. J. Syst. Evol. Microbiol.">
        <title>The Global Catalogue of Microorganisms (GCM) 10K type strain sequencing project: providing services to taxonomists for standard genome sequencing and annotation.</title>
        <authorList>
            <consortium name="The Broad Institute Genomics Platform"/>
            <consortium name="The Broad Institute Genome Sequencing Center for Infectious Disease"/>
            <person name="Wu L."/>
            <person name="Ma J."/>
        </authorList>
    </citation>
    <scope>NUCLEOTIDE SEQUENCE [LARGE SCALE GENOMIC DNA]</scope>
    <source>
        <strain evidence="5">JCM 13004</strain>
    </source>
</reference>
<evidence type="ECO:0000256" key="2">
    <source>
        <dbReference type="SAM" id="Coils"/>
    </source>
</evidence>
<evidence type="ECO:0000313" key="5">
    <source>
        <dbReference type="Proteomes" id="UP001500037"/>
    </source>
</evidence>
<evidence type="ECO:0000256" key="1">
    <source>
        <dbReference type="ARBA" id="ARBA00022801"/>
    </source>
</evidence>
<dbReference type="PANTHER" id="PTHR43156">
    <property type="entry name" value="STAGE II SPORULATION PROTEIN E-RELATED"/>
    <property type="match status" value="1"/>
</dbReference>
<dbReference type="InterPro" id="IPR001932">
    <property type="entry name" value="PPM-type_phosphatase-like_dom"/>
</dbReference>
<dbReference type="InterPro" id="IPR035965">
    <property type="entry name" value="PAS-like_dom_sf"/>
</dbReference>
<gene>
    <name evidence="4" type="ORF">GCM10009665_08640</name>
</gene>
<comment type="caution">
    <text evidence="4">The sequence shown here is derived from an EMBL/GenBank/DDBJ whole genome shotgun (WGS) entry which is preliminary data.</text>
</comment>
<dbReference type="SUPFAM" id="SSF55785">
    <property type="entry name" value="PYP-like sensor domain (PAS domain)"/>
    <property type="match status" value="1"/>
</dbReference>
<dbReference type="InterPro" id="IPR036457">
    <property type="entry name" value="PPM-type-like_dom_sf"/>
</dbReference>
<dbReference type="Pfam" id="PF07228">
    <property type="entry name" value="SpoIIE"/>
    <property type="match status" value="1"/>
</dbReference>
<dbReference type="Gene3D" id="3.60.40.10">
    <property type="entry name" value="PPM-type phosphatase domain"/>
    <property type="match status" value="1"/>
</dbReference>
<keyword evidence="5" id="KW-1185">Reference proteome</keyword>